<dbReference type="Proteomes" id="UP001375370">
    <property type="component" value="Chromosome"/>
</dbReference>
<dbReference type="EMBL" id="CP146612">
    <property type="protein sequence ID" value="WWX25359.1"/>
    <property type="molecule type" value="Genomic_DNA"/>
</dbReference>
<evidence type="ECO:0000256" key="1">
    <source>
        <dbReference type="SAM" id="MobiDB-lite"/>
    </source>
</evidence>
<proteinExistence type="predicted"/>
<accession>A0ABZ2J366</accession>
<reference evidence="2 3" key="1">
    <citation type="submission" date="2024-03" db="EMBL/GenBank/DDBJ databases">
        <title>A Dehalogenimonas Isolated from Estuarine Sediments Dihaloeliminates Chlorinated Alkanes.</title>
        <authorList>
            <person name="Yang Y."/>
            <person name="Wang H."/>
        </authorList>
    </citation>
    <scope>NUCLEOTIDE SEQUENCE [LARGE SCALE GENOMIC DNA]</scope>
    <source>
        <strain evidence="2 3">W</strain>
    </source>
</reference>
<organism evidence="2 3">
    <name type="scientific">Candidatus Dehalogenimonas loeffleri</name>
    <dbReference type="NCBI Taxonomy" id="3127115"/>
    <lineage>
        <taxon>Bacteria</taxon>
        <taxon>Bacillati</taxon>
        <taxon>Chloroflexota</taxon>
        <taxon>Dehalococcoidia</taxon>
        <taxon>Dehalococcoidales</taxon>
        <taxon>Dehalococcoidaceae</taxon>
        <taxon>Dehalogenimonas</taxon>
    </lineage>
</organism>
<keyword evidence="3" id="KW-1185">Reference proteome</keyword>
<evidence type="ECO:0000313" key="3">
    <source>
        <dbReference type="Proteomes" id="UP001375370"/>
    </source>
</evidence>
<feature type="region of interest" description="Disordered" evidence="1">
    <location>
        <begin position="1"/>
        <end position="27"/>
    </location>
</feature>
<protein>
    <submittedName>
        <fullName evidence="2">Uncharacterized protein</fullName>
    </submittedName>
</protein>
<sequence>MEPNSQTGEAGRPPRRRGAPRGNQNACKHGVYSLKTTRKIHALLERSGNFTVLQREMYAAFIRSQMVAIHDPHNDAVLNKTLKALVKLVCRHFRLDRKDGEGIMSAIQLVGRMLAALDVKELAVDAREPRREEGVFNDITDVASAFRTAESETFIEPVFVCRSTGAQS</sequence>
<evidence type="ECO:0000313" key="2">
    <source>
        <dbReference type="EMBL" id="WWX25359.1"/>
    </source>
</evidence>
<name>A0ABZ2J366_9CHLR</name>
<gene>
    <name evidence="2" type="ORF">V8247_08965</name>
</gene>
<dbReference type="RefSeq" id="WP_338737499.1">
    <property type="nucleotide sequence ID" value="NZ_CP146612.1"/>
</dbReference>